<feature type="compositionally biased region" description="Basic and acidic residues" evidence="1">
    <location>
        <begin position="193"/>
        <end position="215"/>
    </location>
</feature>
<evidence type="ECO:0000256" key="1">
    <source>
        <dbReference type="SAM" id="MobiDB-lite"/>
    </source>
</evidence>
<sequence length="215" mass="23629">MANVPLPYYSSDIIEDIHVTFDCPPDSSPEYYPQNTYFPDTTKNIDIILDYPPEYDNSEYYPPPPDSLPTPSLSFPPPTTSLPPLPPAPSPSIQNPSWAATHGVLLAVLAAVGAVLLAIAVVGIISGVVGSVRCVRRRRRGRVQGGQAGETEEGDGAALSIGMEELTAAPQSLQRPEEAHVGDEDSAEDEREEERGRQRERPPPYRDYREPIFRY</sequence>
<proteinExistence type="predicted"/>
<reference evidence="5" key="2">
    <citation type="submission" date="2020-04" db="EMBL/GenBank/DDBJ databases">
        <authorList>
            <consortium name="NCBI Genome Project"/>
        </authorList>
    </citation>
    <scope>NUCLEOTIDE SEQUENCE</scope>
    <source>
        <strain evidence="5">CBS 304.34</strain>
    </source>
</reference>
<dbReference type="GeneID" id="54468100"/>
<accession>A0A6A6YU52</accession>
<evidence type="ECO:0000313" key="3">
    <source>
        <dbReference type="EMBL" id="KAF2812059.1"/>
    </source>
</evidence>
<evidence type="ECO:0000256" key="2">
    <source>
        <dbReference type="SAM" id="Phobius"/>
    </source>
</evidence>
<organism evidence="3">
    <name type="scientific">Mytilinidion resinicola</name>
    <dbReference type="NCBI Taxonomy" id="574789"/>
    <lineage>
        <taxon>Eukaryota</taxon>
        <taxon>Fungi</taxon>
        <taxon>Dikarya</taxon>
        <taxon>Ascomycota</taxon>
        <taxon>Pezizomycotina</taxon>
        <taxon>Dothideomycetes</taxon>
        <taxon>Pleosporomycetidae</taxon>
        <taxon>Mytilinidiales</taxon>
        <taxon>Mytilinidiaceae</taxon>
        <taxon>Mytilinidion</taxon>
    </lineage>
</organism>
<evidence type="ECO:0000313" key="4">
    <source>
        <dbReference type="Proteomes" id="UP000504636"/>
    </source>
</evidence>
<name>A0A6A6YU52_9PEZI</name>
<dbReference type="EMBL" id="MU003697">
    <property type="protein sequence ID" value="KAF2812059.1"/>
    <property type="molecule type" value="Genomic_DNA"/>
</dbReference>
<keyword evidence="2" id="KW-0812">Transmembrane</keyword>
<keyword evidence="2" id="KW-0472">Membrane</keyword>
<gene>
    <name evidence="3 5" type="ORF">BDZ99DRAFT_557688</name>
</gene>
<feature type="compositionally biased region" description="Pro residues" evidence="1">
    <location>
        <begin position="61"/>
        <end position="90"/>
    </location>
</feature>
<reference evidence="5" key="3">
    <citation type="submission" date="2025-04" db="UniProtKB">
        <authorList>
            <consortium name="RefSeq"/>
        </authorList>
    </citation>
    <scope>IDENTIFICATION</scope>
    <source>
        <strain evidence="5">CBS 304.34</strain>
    </source>
</reference>
<protein>
    <submittedName>
        <fullName evidence="3 5">Uncharacterized protein</fullName>
    </submittedName>
</protein>
<keyword evidence="2" id="KW-1133">Transmembrane helix</keyword>
<dbReference type="AlphaFoldDB" id="A0A6A6YU52"/>
<keyword evidence="4" id="KW-1185">Reference proteome</keyword>
<feature type="transmembrane region" description="Helical" evidence="2">
    <location>
        <begin position="104"/>
        <end position="132"/>
    </location>
</feature>
<feature type="region of interest" description="Disordered" evidence="1">
    <location>
        <begin position="56"/>
        <end position="91"/>
    </location>
</feature>
<reference evidence="3 5" key="1">
    <citation type="journal article" date="2020" name="Stud. Mycol.">
        <title>101 Dothideomycetes genomes: a test case for predicting lifestyles and emergence of pathogens.</title>
        <authorList>
            <person name="Haridas S."/>
            <person name="Albert R."/>
            <person name="Binder M."/>
            <person name="Bloem J."/>
            <person name="Labutti K."/>
            <person name="Salamov A."/>
            <person name="Andreopoulos B."/>
            <person name="Baker S."/>
            <person name="Barry K."/>
            <person name="Bills G."/>
            <person name="Bluhm B."/>
            <person name="Cannon C."/>
            <person name="Castanera R."/>
            <person name="Culley D."/>
            <person name="Daum C."/>
            <person name="Ezra D."/>
            <person name="Gonzalez J."/>
            <person name="Henrissat B."/>
            <person name="Kuo A."/>
            <person name="Liang C."/>
            <person name="Lipzen A."/>
            <person name="Lutzoni F."/>
            <person name="Magnuson J."/>
            <person name="Mondo S."/>
            <person name="Nolan M."/>
            <person name="Ohm R."/>
            <person name="Pangilinan J."/>
            <person name="Park H.-J."/>
            <person name="Ramirez L."/>
            <person name="Alfaro M."/>
            <person name="Sun H."/>
            <person name="Tritt A."/>
            <person name="Yoshinaga Y."/>
            <person name="Zwiers L.-H."/>
            <person name="Turgeon B."/>
            <person name="Goodwin S."/>
            <person name="Spatafora J."/>
            <person name="Crous P."/>
            <person name="Grigoriev I."/>
        </authorList>
    </citation>
    <scope>NUCLEOTIDE SEQUENCE</scope>
    <source>
        <strain evidence="3 5">CBS 304.34</strain>
    </source>
</reference>
<feature type="region of interest" description="Disordered" evidence="1">
    <location>
        <begin position="163"/>
        <end position="215"/>
    </location>
</feature>
<evidence type="ECO:0000313" key="5">
    <source>
        <dbReference type="RefSeq" id="XP_033579023.1"/>
    </source>
</evidence>
<dbReference type="RefSeq" id="XP_033579023.1">
    <property type="nucleotide sequence ID" value="XM_033727207.1"/>
</dbReference>
<dbReference type="Proteomes" id="UP000504636">
    <property type="component" value="Unplaced"/>
</dbReference>